<dbReference type="AlphaFoldDB" id="A0AAN4ZMH7"/>
<evidence type="ECO:0000313" key="2">
    <source>
        <dbReference type="Proteomes" id="UP001328107"/>
    </source>
</evidence>
<keyword evidence="2" id="KW-1185">Reference proteome</keyword>
<reference evidence="2" key="1">
    <citation type="submission" date="2022-10" db="EMBL/GenBank/DDBJ databases">
        <title>Genome assembly of Pristionchus species.</title>
        <authorList>
            <person name="Yoshida K."/>
            <person name="Sommer R.J."/>
        </authorList>
    </citation>
    <scope>NUCLEOTIDE SEQUENCE [LARGE SCALE GENOMIC DNA]</scope>
    <source>
        <strain evidence="2">RS5460</strain>
    </source>
</reference>
<feature type="non-terminal residue" evidence="1">
    <location>
        <position position="70"/>
    </location>
</feature>
<organism evidence="1 2">
    <name type="scientific">Pristionchus mayeri</name>
    <dbReference type="NCBI Taxonomy" id="1317129"/>
    <lineage>
        <taxon>Eukaryota</taxon>
        <taxon>Metazoa</taxon>
        <taxon>Ecdysozoa</taxon>
        <taxon>Nematoda</taxon>
        <taxon>Chromadorea</taxon>
        <taxon>Rhabditida</taxon>
        <taxon>Rhabditina</taxon>
        <taxon>Diplogasteromorpha</taxon>
        <taxon>Diplogasteroidea</taxon>
        <taxon>Neodiplogasteridae</taxon>
        <taxon>Pristionchus</taxon>
    </lineage>
</organism>
<comment type="caution">
    <text evidence="1">The sequence shown here is derived from an EMBL/GenBank/DDBJ whole genome shotgun (WGS) entry which is preliminary data.</text>
</comment>
<sequence>DQRRFVVFPEMISISSRSLGAHLAQYTPRSHPTSSNRSIAFSNDCEVRNFTLKMLRIREGFIATIASKET</sequence>
<proteinExistence type="predicted"/>
<dbReference type="Proteomes" id="UP001328107">
    <property type="component" value="Unassembled WGS sequence"/>
</dbReference>
<feature type="non-terminal residue" evidence="1">
    <location>
        <position position="1"/>
    </location>
</feature>
<protein>
    <submittedName>
        <fullName evidence="1">Uncharacterized protein</fullName>
    </submittedName>
</protein>
<gene>
    <name evidence="1" type="ORF">PMAYCL1PPCAC_14259</name>
</gene>
<accession>A0AAN4ZMH7</accession>
<name>A0AAN4ZMH7_9BILA</name>
<evidence type="ECO:0000313" key="1">
    <source>
        <dbReference type="EMBL" id="GMR44062.1"/>
    </source>
</evidence>
<dbReference type="EMBL" id="BTRK01000003">
    <property type="protein sequence ID" value="GMR44062.1"/>
    <property type="molecule type" value="Genomic_DNA"/>
</dbReference>